<dbReference type="GO" id="GO:0031369">
    <property type="term" value="F:translation initiation factor binding"/>
    <property type="evidence" value="ECO:0007669"/>
    <property type="project" value="TreeGrafter"/>
</dbReference>
<dbReference type="InterPro" id="IPR005174">
    <property type="entry name" value="KIB1-4_b-propeller"/>
</dbReference>
<feature type="domain" description="KIB1-4 beta-propeller" evidence="1">
    <location>
        <begin position="115"/>
        <end position="168"/>
    </location>
</feature>
<evidence type="ECO:0000313" key="2">
    <source>
        <dbReference type="EMBL" id="KAH7529247.1"/>
    </source>
</evidence>
<gene>
    <name evidence="2" type="ORF">FEM48_Zijuj05G0164300</name>
</gene>
<dbReference type="PANTHER" id="PTHR45887">
    <property type="entry name" value="TRANSLATION INITIATION FACTOR EIF-2B SUBUNIT EPSILON"/>
    <property type="match status" value="1"/>
</dbReference>
<evidence type="ECO:0000259" key="1">
    <source>
        <dbReference type="Pfam" id="PF03478"/>
    </source>
</evidence>
<dbReference type="GO" id="GO:0003743">
    <property type="term" value="F:translation initiation factor activity"/>
    <property type="evidence" value="ECO:0007669"/>
    <property type="project" value="TreeGrafter"/>
</dbReference>
<dbReference type="InterPro" id="IPR051956">
    <property type="entry name" value="eIF2B_epsilon"/>
</dbReference>
<organism evidence="2 3">
    <name type="scientific">Ziziphus jujuba var. spinosa</name>
    <dbReference type="NCBI Taxonomy" id="714518"/>
    <lineage>
        <taxon>Eukaryota</taxon>
        <taxon>Viridiplantae</taxon>
        <taxon>Streptophyta</taxon>
        <taxon>Embryophyta</taxon>
        <taxon>Tracheophyta</taxon>
        <taxon>Spermatophyta</taxon>
        <taxon>Magnoliopsida</taxon>
        <taxon>eudicotyledons</taxon>
        <taxon>Gunneridae</taxon>
        <taxon>Pentapetalae</taxon>
        <taxon>rosids</taxon>
        <taxon>fabids</taxon>
        <taxon>Rosales</taxon>
        <taxon>Rhamnaceae</taxon>
        <taxon>Paliureae</taxon>
        <taxon>Ziziphus</taxon>
    </lineage>
</organism>
<proteinExistence type="predicted"/>
<name>A0A978VFV8_ZIZJJ</name>
<dbReference type="EMBL" id="JAEACU010000005">
    <property type="protein sequence ID" value="KAH7529247.1"/>
    <property type="molecule type" value="Genomic_DNA"/>
</dbReference>
<evidence type="ECO:0000313" key="3">
    <source>
        <dbReference type="Proteomes" id="UP000813462"/>
    </source>
</evidence>
<dbReference type="PANTHER" id="PTHR45887:SF1">
    <property type="entry name" value="TRANSLATION INITIATION FACTOR EIF-2B SUBUNIT EPSILON"/>
    <property type="match status" value="1"/>
</dbReference>
<dbReference type="GO" id="GO:0005085">
    <property type="term" value="F:guanyl-nucleotide exchange factor activity"/>
    <property type="evidence" value="ECO:0007669"/>
    <property type="project" value="TreeGrafter"/>
</dbReference>
<accession>A0A978VFV8</accession>
<comment type="caution">
    <text evidence="2">The sequence shown here is derived from an EMBL/GenBank/DDBJ whole genome shotgun (WGS) entry which is preliminary data.</text>
</comment>
<dbReference type="AlphaFoldDB" id="A0A978VFV8"/>
<protein>
    <recommendedName>
        <fullName evidence="1">KIB1-4 beta-propeller domain-containing protein</fullName>
    </recommendedName>
</protein>
<sequence>MALCTKVSFRVKVLDCYIDICSPEVLIIFTNNFDYQYLWCHFVKGSLVDDCLYESFEEEARYFQFATAITSNDIDEIQKFLDAAVDARWLSTEVTSLSPKATEKDVYDFFTYCGAIEHVEIIRVWKLGDEKWAKVDDGYGDSSFYQDIAFYNGRFYAVDYRGLSMAVDPLSLKVTQATLSMFKSNGFSYNYLGT</sequence>
<dbReference type="Proteomes" id="UP000813462">
    <property type="component" value="Unassembled WGS sequence"/>
</dbReference>
<reference evidence="2" key="1">
    <citation type="journal article" date="2021" name="Front. Plant Sci.">
        <title>Chromosome-Scale Genome Assembly for Chinese Sour Jujube and Insights Into Its Genome Evolution and Domestication Signature.</title>
        <authorList>
            <person name="Shen L.-Y."/>
            <person name="Luo H."/>
            <person name="Wang X.-L."/>
            <person name="Wang X.-M."/>
            <person name="Qiu X.-J."/>
            <person name="Liu H."/>
            <person name="Zhou S.-S."/>
            <person name="Jia K.-H."/>
            <person name="Nie S."/>
            <person name="Bao Y.-T."/>
            <person name="Zhang R.-G."/>
            <person name="Yun Q.-Z."/>
            <person name="Chai Y.-H."/>
            <person name="Lu J.-Y."/>
            <person name="Li Y."/>
            <person name="Zhao S.-W."/>
            <person name="Mao J.-F."/>
            <person name="Jia S.-G."/>
            <person name="Mao Y.-M."/>
        </authorList>
    </citation>
    <scope>NUCLEOTIDE SEQUENCE</scope>
    <source>
        <strain evidence="2">AT0</strain>
        <tissue evidence="2">Leaf</tissue>
    </source>
</reference>
<dbReference type="Pfam" id="PF03478">
    <property type="entry name" value="Beta-prop_KIB1-4"/>
    <property type="match status" value="1"/>
</dbReference>
<dbReference type="GO" id="GO:0005851">
    <property type="term" value="C:eukaryotic translation initiation factor 2B complex"/>
    <property type="evidence" value="ECO:0007669"/>
    <property type="project" value="TreeGrafter"/>
</dbReference>